<evidence type="ECO:0000313" key="7">
    <source>
        <dbReference type="EMBL" id="MBP2476900.1"/>
    </source>
</evidence>
<dbReference type="InterPro" id="IPR002123">
    <property type="entry name" value="Plipid/glycerol_acylTrfase"/>
</dbReference>
<gene>
    <name evidence="7" type="ORF">JOF53_005772</name>
</gene>
<proteinExistence type="predicted"/>
<evidence type="ECO:0000256" key="3">
    <source>
        <dbReference type="ARBA" id="ARBA00022679"/>
    </source>
</evidence>
<feature type="domain" description="Phospholipid/glycerol acyltransferase" evidence="6">
    <location>
        <begin position="104"/>
        <end position="216"/>
    </location>
</feature>
<accession>A0ABS5AJZ9</accession>
<dbReference type="PANTHER" id="PTHR10434">
    <property type="entry name" value="1-ACYL-SN-GLYCEROL-3-PHOSPHATE ACYLTRANSFERASE"/>
    <property type="match status" value="1"/>
</dbReference>
<organism evidence="7 8">
    <name type="scientific">Crossiella equi</name>
    <dbReference type="NCBI Taxonomy" id="130796"/>
    <lineage>
        <taxon>Bacteria</taxon>
        <taxon>Bacillati</taxon>
        <taxon>Actinomycetota</taxon>
        <taxon>Actinomycetes</taxon>
        <taxon>Pseudonocardiales</taxon>
        <taxon>Pseudonocardiaceae</taxon>
        <taxon>Crossiella</taxon>
    </lineage>
</organism>
<dbReference type="CDD" id="cd07989">
    <property type="entry name" value="LPLAT_AGPAT-like"/>
    <property type="match status" value="1"/>
</dbReference>
<evidence type="ECO:0000256" key="5">
    <source>
        <dbReference type="ARBA" id="ARBA00023315"/>
    </source>
</evidence>
<reference evidence="7 8" key="1">
    <citation type="submission" date="2021-03" db="EMBL/GenBank/DDBJ databases">
        <title>Sequencing the genomes of 1000 actinobacteria strains.</title>
        <authorList>
            <person name="Klenk H.-P."/>
        </authorList>
    </citation>
    <scope>NUCLEOTIDE SEQUENCE [LARGE SCALE GENOMIC DNA]</scope>
    <source>
        <strain evidence="7 8">DSM 44580</strain>
    </source>
</reference>
<keyword evidence="4" id="KW-0443">Lipid metabolism</keyword>
<keyword evidence="2" id="KW-0444">Lipid biosynthesis</keyword>
<dbReference type="PANTHER" id="PTHR10434:SF64">
    <property type="entry name" value="1-ACYL-SN-GLYCEROL-3-PHOSPHATE ACYLTRANSFERASE-RELATED"/>
    <property type="match status" value="1"/>
</dbReference>
<keyword evidence="3" id="KW-0808">Transferase</keyword>
<keyword evidence="5 7" id="KW-0012">Acyltransferase</keyword>
<comment type="caution">
    <text evidence="7">The sequence shown here is derived from an EMBL/GenBank/DDBJ whole genome shotgun (WGS) entry which is preliminary data.</text>
</comment>
<name>A0ABS5AJZ9_9PSEU</name>
<evidence type="ECO:0000256" key="4">
    <source>
        <dbReference type="ARBA" id="ARBA00023098"/>
    </source>
</evidence>
<dbReference type="SUPFAM" id="SSF69593">
    <property type="entry name" value="Glycerol-3-phosphate (1)-acyltransferase"/>
    <property type="match status" value="1"/>
</dbReference>
<dbReference type="Proteomes" id="UP001519363">
    <property type="component" value="Unassembled WGS sequence"/>
</dbReference>
<protein>
    <submittedName>
        <fullName evidence="7">1-acyl-sn-glycerol-3-phosphate acyltransferase</fullName>
    </submittedName>
</protein>
<keyword evidence="8" id="KW-1185">Reference proteome</keyword>
<dbReference type="SMART" id="SM00563">
    <property type="entry name" value="PlsC"/>
    <property type="match status" value="1"/>
</dbReference>
<dbReference type="GO" id="GO:0016746">
    <property type="term" value="F:acyltransferase activity"/>
    <property type="evidence" value="ECO:0007669"/>
    <property type="project" value="UniProtKB-KW"/>
</dbReference>
<sequence>MTAGPVEAVHSWWPHSPCGSWCLPSEGSLPGVSPARLVLRLVSLASVVLLGPLAALSLSVLGPRGRSAVLRGWFRLLLRALGTRLRVYHPGALVVARPREGGGVLVVGNHTSWLDVAVLNALRPVRMLAKREVRDWPLIGVLAARAGTFFLDRRRLSALPGTVAQLASAMRAGAAVGVFPEGTTWCGPASGPYRHAAFQAALDAGVPVRPVGLRFMVADRETTAASFIGEEGLLTSLLRAARLRGLVVEAHVLPLVHPEGHDRRSMARTVETAVCAALGHTRHTEHRPGVAAAA</sequence>
<comment type="pathway">
    <text evidence="1">Lipid metabolism.</text>
</comment>
<evidence type="ECO:0000256" key="1">
    <source>
        <dbReference type="ARBA" id="ARBA00005189"/>
    </source>
</evidence>
<dbReference type="RefSeq" id="WP_086782262.1">
    <property type="nucleotide sequence ID" value="NZ_JAGIOO010000001.1"/>
</dbReference>
<evidence type="ECO:0000256" key="2">
    <source>
        <dbReference type="ARBA" id="ARBA00022516"/>
    </source>
</evidence>
<evidence type="ECO:0000313" key="8">
    <source>
        <dbReference type="Proteomes" id="UP001519363"/>
    </source>
</evidence>
<evidence type="ECO:0000259" key="6">
    <source>
        <dbReference type="SMART" id="SM00563"/>
    </source>
</evidence>
<dbReference type="Pfam" id="PF01553">
    <property type="entry name" value="Acyltransferase"/>
    <property type="match status" value="1"/>
</dbReference>
<dbReference type="EMBL" id="JAGIOO010000001">
    <property type="protein sequence ID" value="MBP2476900.1"/>
    <property type="molecule type" value="Genomic_DNA"/>
</dbReference>